<dbReference type="Pfam" id="PF13305">
    <property type="entry name" value="TetR_C_33"/>
    <property type="match status" value="1"/>
</dbReference>
<dbReference type="InterPro" id="IPR025996">
    <property type="entry name" value="MT1864/Rv1816-like_C"/>
</dbReference>
<organism evidence="6 7">
    <name type="scientific">Streptomyces coryli</name>
    <dbReference type="NCBI Taxonomy" id="1128680"/>
    <lineage>
        <taxon>Bacteria</taxon>
        <taxon>Bacillati</taxon>
        <taxon>Actinomycetota</taxon>
        <taxon>Actinomycetes</taxon>
        <taxon>Kitasatosporales</taxon>
        <taxon>Streptomycetaceae</taxon>
        <taxon>Streptomyces</taxon>
    </lineage>
</organism>
<evidence type="ECO:0000256" key="4">
    <source>
        <dbReference type="PROSITE-ProRule" id="PRU00335"/>
    </source>
</evidence>
<comment type="caution">
    <text evidence="6">The sequence shown here is derived from an EMBL/GenBank/DDBJ whole genome shotgun (WGS) entry which is preliminary data.</text>
</comment>
<gene>
    <name evidence="6" type="ORF">G5C51_13930</name>
</gene>
<dbReference type="SUPFAM" id="SSF46689">
    <property type="entry name" value="Homeodomain-like"/>
    <property type="match status" value="1"/>
</dbReference>
<name>A0A6G4U177_9ACTN</name>
<dbReference type="Gene3D" id="1.10.357.10">
    <property type="entry name" value="Tetracycline Repressor, domain 2"/>
    <property type="match status" value="1"/>
</dbReference>
<sequence>MPTEPVAGLQLSPRARQIVGAARELLEKEGEDALTMRRIADRIGVKAPSLYKHFPDKTAVEVELMAILLEEMAAALEAAEAAAPGSLEALFEAYRGYAVAHPGLYRLGTQKPLPRESLPAGLEERAAAPLFRELGLDEHTGRAAWAFAHGMVVLELAGRFPDGADLDEAWRVGAAAFTR</sequence>
<reference evidence="6 7" key="1">
    <citation type="submission" date="2020-02" db="EMBL/GenBank/DDBJ databases">
        <title>Whole-genome analyses of novel actinobacteria.</title>
        <authorList>
            <person name="Sahin N."/>
        </authorList>
    </citation>
    <scope>NUCLEOTIDE SEQUENCE [LARGE SCALE GENOMIC DNA]</scope>
    <source>
        <strain evidence="6 7">A7024</strain>
    </source>
</reference>
<feature type="DNA-binding region" description="H-T-H motif" evidence="4">
    <location>
        <begin position="35"/>
        <end position="54"/>
    </location>
</feature>
<dbReference type="PROSITE" id="PS50977">
    <property type="entry name" value="HTH_TETR_2"/>
    <property type="match status" value="1"/>
</dbReference>
<evidence type="ECO:0000256" key="3">
    <source>
        <dbReference type="ARBA" id="ARBA00023163"/>
    </source>
</evidence>
<keyword evidence="1" id="KW-0805">Transcription regulation</keyword>
<dbReference type="InterPro" id="IPR009057">
    <property type="entry name" value="Homeodomain-like_sf"/>
</dbReference>
<dbReference type="PANTHER" id="PTHR30055:SF239">
    <property type="entry name" value="TRANSCRIPTIONAL REGULATORY PROTEIN"/>
    <property type="match status" value="1"/>
</dbReference>
<evidence type="ECO:0000256" key="2">
    <source>
        <dbReference type="ARBA" id="ARBA00023125"/>
    </source>
</evidence>
<feature type="domain" description="HTH tetR-type" evidence="5">
    <location>
        <begin position="12"/>
        <end position="72"/>
    </location>
</feature>
<evidence type="ECO:0000256" key="1">
    <source>
        <dbReference type="ARBA" id="ARBA00023015"/>
    </source>
</evidence>
<dbReference type="GO" id="GO:0003700">
    <property type="term" value="F:DNA-binding transcription factor activity"/>
    <property type="evidence" value="ECO:0007669"/>
    <property type="project" value="TreeGrafter"/>
</dbReference>
<evidence type="ECO:0000313" key="6">
    <source>
        <dbReference type="EMBL" id="NGN64991.1"/>
    </source>
</evidence>
<dbReference type="Pfam" id="PF00440">
    <property type="entry name" value="TetR_N"/>
    <property type="match status" value="1"/>
</dbReference>
<dbReference type="InterPro" id="IPR036271">
    <property type="entry name" value="Tet_transcr_reg_TetR-rel_C_sf"/>
</dbReference>
<dbReference type="AlphaFoldDB" id="A0A6G4U177"/>
<evidence type="ECO:0000259" key="5">
    <source>
        <dbReference type="PROSITE" id="PS50977"/>
    </source>
</evidence>
<protein>
    <submittedName>
        <fullName evidence="6">TetR/AcrR family transcriptional regulator</fullName>
    </submittedName>
</protein>
<dbReference type="PRINTS" id="PR00455">
    <property type="entry name" value="HTHTETR"/>
</dbReference>
<proteinExistence type="predicted"/>
<dbReference type="PANTHER" id="PTHR30055">
    <property type="entry name" value="HTH-TYPE TRANSCRIPTIONAL REGULATOR RUTR"/>
    <property type="match status" value="1"/>
</dbReference>
<dbReference type="Proteomes" id="UP000481583">
    <property type="component" value="Unassembled WGS sequence"/>
</dbReference>
<dbReference type="InterPro" id="IPR001647">
    <property type="entry name" value="HTH_TetR"/>
</dbReference>
<dbReference type="GO" id="GO:0000976">
    <property type="term" value="F:transcription cis-regulatory region binding"/>
    <property type="evidence" value="ECO:0007669"/>
    <property type="project" value="TreeGrafter"/>
</dbReference>
<dbReference type="Gene3D" id="1.10.10.60">
    <property type="entry name" value="Homeodomain-like"/>
    <property type="match status" value="1"/>
</dbReference>
<keyword evidence="2 4" id="KW-0238">DNA-binding</keyword>
<dbReference type="InterPro" id="IPR050109">
    <property type="entry name" value="HTH-type_TetR-like_transc_reg"/>
</dbReference>
<dbReference type="EMBL" id="JAAKZV010000049">
    <property type="protein sequence ID" value="NGN64991.1"/>
    <property type="molecule type" value="Genomic_DNA"/>
</dbReference>
<keyword evidence="7" id="KW-1185">Reference proteome</keyword>
<keyword evidence="3" id="KW-0804">Transcription</keyword>
<evidence type="ECO:0000313" key="7">
    <source>
        <dbReference type="Proteomes" id="UP000481583"/>
    </source>
</evidence>
<accession>A0A6G4U177</accession>
<dbReference type="RefSeq" id="WP_165236993.1">
    <property type="nucleotide sequence ID" value="NZ_JAAKZV010000049.1"/>
</dbReference>
<dbReference type="SUPFAM" id="SSF48498">
    <property type="entry name" value="Tetracyclin repressor-like, C-terminal domain"/>
    <property type="match status" value="1"/>
</dbReference>